<name>M3IVR0_CANMX</name>
<evidence type="ECO:0000313" key="8">
    <source>
        <dbReference type="EMBL" id="EMG50716.1"/>
    </source>
</evidence>
<dbReference type="InterPro" id="IPR045853">
    <property type="entry name" value="Pep_chain_release_fac_I_sf"/>
</dbReference>
<dbReference type="Pfam" id="PF00472">
    <property type="entry name" value="RF-1"/>
    <property type="match status" value="1"/>
</dbReference>
<reference evidence="8 9" key="1">
    <citation type="submission" date="2013-02" db="EMBL/GenBank/DDBJ databases">
        <title>Genome sequence of Candida maltosa Xu316, a potential industrial strain for xylitol and ethanol production.</title>
        <authorList>
            <person name="Yu J."/>
            <person name="Wang Q."/>
            <person name="Geng X."/>
            <person name="Bao W."/>
            <person name="He P."/>
            <person name="Cai J."/>
        </authorList>
    </citation>
    <scope>NUCLEOTIDE SEQUENCE [LARGE SCALE GENOMIC DNA]</scope>
    <source>
        <strain evidence="9">Xu316</strain>
    </source>
</reference>
<gene>
    <name evidence="8" type="ORF">G210_1448</name>
</gene>
<feature type="domain" description="Prokaryotic-type class I peptide chain release factors" evidence="7">
    <location>
        <begin position="33"/>
        <end position="130"/>
    </location>
</feature>
<dbReference type="Gene3D" id="3.30.160.20">
    <property type="match status" value="1"/>
</dbReference>
<evidence type="ECO:0000256" key="1">
    <source>
        <dbReference type="ARBA" id="ARBA00004173"/>
    </source>
</evidence>
<dbReference type="FunFam" id="3.30.160.20:FF:000065">
    <property type="entry name" value="Peptidyl-tRNA hydrolase domain protein"/>
    <property type="match status" value="1"/>
</dbReference>
<dbReference type="eggNOG" id="KOG2726">
    <property type="taxonomic scope" value="Eukaryota"/>
</dbReference>
<proteinExistence type="inferred from homology"/>
<evidence type="ECO:0000259" key="7">
    <source>
        <dbReference type="Pfam" id="PF00472"/>
    </source>
</evidence>
<keyword evidence="4" id="KW-0496">Mitochondrion</keyword>
<evidence type="ECO:0000256" key="6">
    <source>
        <dbReference type="SAM" id="MobiDB-lite"/>
    </source>
</evidence>
<evidence type="ECO:0000256" key="4">
    <source>
        <dbReference type="ARBA" id="ARBA00023128"/>
    </source>
</evidence>
<dbReference type="SUPFAM" id="SSF75620">
    <property type="entry name" value="Release factor"/>
    <property type="match status" value="1"/>
</dbReference>
<dbReference type="GO" id="GO:0003747">
    <property type="term" value="F:translation release factor activity"/>
    <property type="evidence" value="ECO:0007669"/>
    <property type="project" value="InterPro"/>
</dbReference>
<keyword evidence="5" id="KW-0175">Coiled coil</keyword>
<keyword evidence="3" id="KW-0809">Transit peptide</keyword>
<dbReference type="HOGENOM" id="CLU_513857_0_0_1"/>
<dbReference type="Proteomes" id="UP000011777">
    <property type="component" value="Unassembled WGS sequence"/>
</dbReference>
<evidence type="ECO:0000256" key="3">
    <source>
        <dbReference type="ARBA" id="ARBA00022946"/>
    </source>
</evidence>
<dbReference type="STRING" id="1245528.M3IVR0"/>
<dbReference type="AlphaFoldDB" id="M3IVR0"/>
<dbReference type="EMBL" id="AOGT01000143">
    <property type="protein sequence ID" value="EMG50716.1"/>
    <property type="molecule type" value="Genomic_DNA"/>
</dbReference>
<dbReference type="GO" id="GO:0032543">
    <property type="term" value="P:mitochondrial translation"/>
    <property type="evidence" value="ECO:0007669"/>
    <property type="project" value="UniProtKB-ARBA"/>
</dbReference>
<evidence type="ECO:0000256" key="2">
    <source>
        <dbReference type="ARBA" id="ARBA00010835"/>
    </source>
</evidence>
<protein>
    <recommendedName>
        <fullName evidence="7">Prokaryotic-type class I peptide chain release factors domain-containing protein</fullName>
    </recommendedName>
</protein>
<comment type="caution">
    <text evidence="8">The sequence shown here is derived from an EMBL/GenBank/DDBJ whole genome shotgun (WGS) entry which is preliminary data.</text>
</comment>
<dbReference type="OrthoDB" id="277888at2759"/>
<feature type="coiled-coil region" evidence="5">
    <location>
        <begin position="114"/>
        <end position="148"/>
    </location>
</feature>
<dbReference type="PANTHER" id="PTHR46203:SF1">
    <property type="entry name" value="MITOCHONDRIAL TRANSLATION RELEASE FACTOR IN RESCUE"/>
    <property type="match status" value="1"/>
</dbReference>
<dbReference type="GO" id="GO:0005739">
    <property type="term" value="C:mitochondrion"/>
    <property type="evidence" value="ECO:0007669"/>
    <property type="project" value="UniProtKB-SubCell"/>
</dbReference>
<keyword evidence="9" id="KW-1185">Reference proteome</keyword>
<comment type="similarity">
    <text evidence="2">Belongs to the prokaryotic/mitochondrial release factor family.</text>
</comment>
<dbReference type="InterPro" id="IPR000352">
    <property type="entry name" value="Pep_chain_release_fac_I"/>
</dbReference>
<organism evidence="8 9">
    <name type="scientific">Candida maltosa (strain Xu316)</name>
    <name type="common">Yeast</name>
    <dbReference type="NCBI Taxonomy" id="1245528"/>
    <lineage>
        <taxon>Eukaryota</taxon>
        <taxon>Fungi</taxon>
        <taxon>Dikarya</taxon>
        <taxon>Ascomycota</taxon>
        <taxon>Saccharomycotina</taxon>
        <taxon>Pichiomycetes</taxon>
        <taxon>Debaryomycetaceae</taxon>
        <taxon>Candida/Lodderomyces clade</taxon>
        <taxon>Candida</taxon>
    </lineage>
</organism>
<accession>M3IVR0</accession>
<evidence type="ECO:0000313" key="9">
    <source>
        <dbReference type="Proteomes" id="UP000011777"/>
    </source>
</evidence>
<feature type="compositionally biased region" description="Polar residues" evidence="6">
    <location>
        <begin position="210"/>
        <end position="220"/>
    </location>
</feature>
<comment type="subcellular location">
    <subcellularLocation>
        <location evidence="1">Mitochondrion</location>
    </subcellularLocation>
</comment>
<dbReference type="InterPro" id="IPR052405">
    <property type="entry name" value="Mito_Transl_Release_Factor"/>
</dbReference>
<sequence>MLRFFGRSLVISSRLNYAIPKKNRLPPRPKHLIKEDELEEKFLHGGKGPGGQKINKCNSKVQLTHIPTGIVVTCQATRSQEQNKAIAREKLALKLDDLYNPGQSRNAVLLDRAQKVKQSKAKKTNKKYKKLEEEKLLKENKLQELEESIEVKDVDEKRRRTHRAFKNFLETQVLAKELDTSIGLSDLENQPPTLERNIDAASNVALNSFPINSTQSTKNPQDGGGETDKPSVPLPVADDDDTTSNLIGGAAAAAAADAAVDSDIVTAARDITNGTSDSEFKSVPDTFGRENFFPPQKQGDSEIVQTLIAQPSDPMLNRCDSYSRTLLLQYIYDLSSKPNEQVIRKVGDPFSENFISIGEKVVVVQPFIGKTDREFSSLQTGDLLRIVQFYVGDGQEEDDITTESIKSIRIGSKGKFSKKKSVEESNQTAEDKHVCKICENNTEITINREDPIHSKVVCTGILLDTYLDYDHNNHLNLKVKNESGNTDNENGELDVHDLIKEFPLHIVSLETTVVRTVLTGNDFGSDDDAI</sequence>
<evidence type="ECO:0000256" key="5">
    <source>
        <dbReference type="SAM" id="Coils"/>
    </source>
</evidence>
<dbReference type="PANTHER" id="PTHR46203">
    <property type="entry name" value="PROBABLE PEPTIDE CHAIN RELEASE FACTOR C12ORF65"/>
    <property type="match status" value="1"/>
</dbReference>
<feature type="region of interest" description="Disordered" evidence="6">
    <location>
        <begin position="210"/>
        <end position="245"/>
    </location>
</feature>